<dbReference type="PRINTS" id="PR00405">
    <property type="entry name" value="REVINTRACTNG"/>
</dbReference>
<dbReference type="SMART" id="SM00105">
    <property type="entry name" value="ArfGap"/>
    <property type="match status" value="1"/>
</dbReference>
<keyword evidence="4" id="KW-0862">Zinc</keyword>
<feature type="compositionally biased region" description="Basic and acidic residues" evidence="6">
    <location>
        <begin position="132"/>
        <end position="199"/>
    </location>
</feature>
<protein>
    <recommendedName>
        <fullName evidence="7">Arf-GAP domain-containing protein</fullName>
    </recommendedName>
</protein>
<feature type="domain" description="Arf-GAP" evidence="7">
    <location>
        <begin position="18"/>
        <end position="138"/>
    </location>
</feature>
<dbReference type="InterPro" id="IPR001164">
    <property type="entry name" value="ArfGAP_dom"/>
</dbReference>
<evidence type="ECO:0000256" key="4">
    <source>
        <dbReference type="ARBA" id="ARBA00022833"/>
    </source>
</evidence>
<feature type="region of interest" description="Disordered" evidence="6">
    <location>
        <begin position="504"/>
        <end position="547"/>
    </location>
</feature>
<dbReference type="GO" id="GO:0005096">
    <property type="term" value="F:GTPase activator activity"/>
    <property type="evidence" value="ECO:0007669"/>
    <property type="project" value="UniProtKB-KW"/>
</dbReference>
<keyword evidence="1" id="KW-0343">GTPase activation</keyword>
<dbReference type="Pfam" id="PF01412">
    <property type="entry name" value="ArfGap"/>
    <property type="match status" value="1"/>
</dbReference>
<evidence type="ECO:0000256" key="2">
    <source>
        <dbReference type="ARBA" id="ARBA00022723"/>
    </source>
</evidence>
<dbReference type="PANTHER" id="PTHR46419">
    <property type="entry name" value="ADP-RIBOSYLATION FACTOR GTPASE-ACTIVATING PROTEIN AGD5"/>
    <property type="match status" value="1"/>
</dbReference>
<sequence>MVSNDKAAVTKELNDRQRRILESLLRLPENRECADCRSKGPRWASVNLGIFICIQCSGIHRSLGVHISKVRSATLDTWLPEQVSFIQNMGNAKANAYWEAELPQNFKRPAENDRAGLEHFIRAKYETRRWVPRDVRSPSKTQEEKHPAADKQRTVTNGKDHRAHDTSGKHRSCDEDKTNEEKVTDRANARNVRDQEHSQRTHGQTYQAGSSKTTPSPTCHQSSSSITMQSQTPEKSHHQVPSTTGAATVVTAPKSSVTVTPKIDPATELFNLLNMEDPVPNSNGASPPQAAAEATKSGEEKIVRESVAAKNNVIAGLEDLFKASPPLVVKQTQPQHPTETKENIVMDKSAQLQMPTDAKNNIMSMFEKSTMSSPYVVQQQQIATFLAQQQSWMMASAAASGGNQSAFFQGQQPQQLPLNNNGIVPGPDNFGRTPGQVWPNINFQFPGSIPNMGTQNGLPQASWVNGFTQTSPLGPQASGGASSMYNMAIPSSTGAYTFSVSSSMGPPSTIRGKTTLRSTAVPSETPSTSSGANYDLSSRMAGTFSKQ</sequence>
<dbReference type="SUPFAM" id="SSF57863">
    <property type="entry name" value="ArfGap/RecO-like zinc finger"/>
    <property type="match status" value="1"/>
</dbReference>
<evidence type="ECO:0000259" key="7">
    <source>
        <dbReference type="PROSITE" id="PS50115"/>
    </source>
</evidence>
<accession>A0A0D6QV92</accession>
<name>A0A0D6QV92_ARACU</name>
<dbReference type="PANTHER" id="PTHR46419:SF2">
    <property type="entry name" value="ADP-RIBOSYLATION FACTOR GTPASE-ACTIVATING PROTEIN AGD5"/>
    <property type="match status" value="1"/>
</dbReference>
<dbReference type="Gene3D" id="1.10.220.150">
    <property type="entry name" value="Arf GTPase activating protein"/>
    <property type="match status" value="1"/>
</dbReference>
<dbReference type="PROSITE" id="PS50115">
    <property type="entry name" value="ARFGAP"/>
    <property type="match status" value="1"/>
</dbReference>
<feature type="compositionally biased region" description="Polar residues" evidence="6">
    <location>
        <begin position="201"/>
        <end position="220"/>
    </location>
</feature>
<organism evidence="8">
    <name type="scientific">Araucaria cunninghamii</name>
    <name type="common">Hoop pine</name>
    <name type="synonym">Moreton Bay pine</name>
    <dbReference type="NCBI Taxonomy" id="56994"/>
    <lineage>
        <taxon>Eukaryota</taxon>
        <taxon>Viridiplantae</taxon>
        <taxon>Streptophyta</taxon>
        <taxon>Embryophyta</taxon>
        <taxon>Tracheophyta</taxon>
        <taxon>Spermatophyta</taxon>
        <taxon>Pinopsida</taxon>
        <taxon>Pinidae</taxon>
        <taxon>Conifers II</taxon>
        <taxon>Araucariales</taxon>
        <taxon>Araucariaceae</taxon>
        <taxon>Araucaria</taxon>
    </lineage>
</organism>
<evidence type="ECO:0000256" key="5">
    <source>
        <dbReference type="PROSITE-ProRule" id="PRU00288"/>
    </source>
</evidence>
<evidence type="ECO:0000256" key="3">
    <source>
        <dbReference type="ARBA" id="ARBA00022771"/>
    </source>
</evidence>
<dbReference type="InterPro" id="IPR037278">
    <property type="entry name" value="ARFGAP/RecO"/>
</dbReference>
<dbReference type="AlphaFoldDB" id="A0A0D6QV92"/>
<keyword evidence="3 5" id="KW-0863">Zinc-finger</keyword>
<dbReference type="CDD" id="cd08204">
    <property type="entry name" value="ArfGap"/>
    <property type="match status" value="1"/>
</dbReference>
<proteinExistence type="predicted"/>
<feature type="compositionally biased region" description="Polar residues" evidence="6">
    <location>
        <begin position="504"/>
        <end position="536"/>
    </location>
</feature>
<evidence type="ECO:0000256" key="6">
    <source>
        <dbReference type="SAM" id="MobiDB-lite"/>
    </source>
</evidence>
<dbReference type="GO" id="GO:0008270">
    <property type="term" value="F:zinc ion binding"/>
    <property type="evidence" value="ECO:0007669"/>
    <property type="project" value="UniProtKB-KW"/>
</dbReference>
<dbReference type="EMBL" id="GCKF01040436">
    <property type="protein sequence ID" value="JAG95482.1"/>
    <property type="molecule type" value="Transcribed_RNA"/>
</dbReference>
<reference evidence="8" key="1">
    <citation type="submission" date="2015-03" db="EMBL/GenBank/DDBJ databases">
        <title>A transcriptome of Araucaria cunninghamii, an australian fine timber species.</title>
        <authorList>
            <person name="Jing Yi C.J.Y."/>
            <person name="Yin San L.Y.S."/>
            <person name="Abdul Karim S.S."/>
            <person name="Wan Azmi N.N."/>
            <person name="Hercus R.R."/>
            <person name="Croft L.L."/>
        </authorList>
    </citation>
    <scope>NUCLEOTIDE SEQUENCE</scope>
    <source>
        <strain evidence="8">MI0301</strain>
        <tissue evidence="8">Leaf</tissue>
    </source>
</reference>
<evidence type="ECO:0000313" key="8">
    <source>
        <dbReference type="EMBL" id="JAG95482.1"/>
    </source>
</evidence>
<evidence type="ECO:0000256" key="1">
    <source>
        <dbReference type="ARBA" id="ARBA00022468"/>
    </source>
</evidence>
<keyword evidence="2" id="KW-0479">Metal-binding</keyword>
<dbReference type="InterPro" id="IPR038508">
    <property type="entry name" value="ArfGAP_dom_sf"/>
</dbReference>
<feature type="compositionally biased region" description="Low complexity" evidence="6">
    <location>
        <begin position="221"/>
        <end position="232"/>
    </location>
</feature>
<dbReference type="InterPro" id="IPR044520">
    <property type="entry name" value="ARF_GAP_AGD5/15"/>
</dbReference>
<dbReference type="FunFam" id="1.10.220.150:FF:000009">
    <property type="entry name" value="stromal membrane-associated protein 1 isoform X1"/>
    <property type="match status" value="1"/>
</dbReference>
<feature type="region of interest" description="Disordered" evidence="6">
    <location>
        <begin position="132"/>
        <end position="248"/>
    </location>
</feature>